<keyword evidence="2" id="KW-0732">Signal</keyword>
<feature type="signal peptide" evidence="2">
    <location>
        <begin position="1"/>
        <end position="27"/>
    </location>
</feature>
<evidence type="ECO:0008006" key="5">
    <source>
        <dbReference type="Google" id="ProtNLM"/>
    </source>
</evidence>
<organism evidence="3 4">
    <name type="scientific">Streptomyces atriruber</name>
    <dbReference type="NCBI Taxonomy" id="545121"/>
    <lineage>
        <taxon>Bacteria</taxon>
        <taxon>Bacillati</taxon>
        <taxon>Actinomycetota</taxon>
        <taxon>Actinomycetes</taxon>
        <taxon>Kitasatosporales</taxon>
        <taxon>Streptomycetaceae</taxon>
        <taxon>Streptomyces</taxon>
    </lineage>
</organism>
<reference evidence="3 4" key="1">
    <citation type="submission" date="2024-06" db="EMBL/GenBank/DDBJ databases">
        <title>The Natural Products Discovery Center: Release of the First 8490 Sequenced Strains for Exploring Actinobacteria Biosynthetic Diversity.</title>
        <authorList>
            <person name="Kalkreuter E."/>
            <person name="Kautsar S.A."/>
            <person name="Yang D."/>
            <person name="Bader C.D."/>
            <person name="Teijaro C.N."/>
            <person name="Fluegel L."/>
            <person name="Davis C.M."/>
            <person name="Simpson J.R."/>
            <person name="Lauterbach L."/>
            <person name="Steele A.D."/>
            <person name="Gui C."/>
            <person name="Meng S."/>
            <person name="Li G."/>
            <person name="Viehrig K."/>
            <person name="Ye F."/>
            <person name="Su P."/>
            <person name="Kiefer A.F."/>
            <person name="Nichols A."/>
            <person name="Cepeda A.J."/>
            <person name="Yan W."/>
            <person name="Fan B."/>
            <person name="Jiang Y."/>
            <person name="Adhikari A."/>
            <person name="Zheng C.-J."/>
            <person name="Schuster L."/>
            <person name="Cowan T.M."/>
            <person name="Smanski M.J."/>
            <person name="Chevrette M.G."/>
            <person name="De Carvalho L.P.S."/>
            <person name="Shen B."/>
        </authorList>
    </citation>
    <scope>NUCLEOTIDE SEQUENCE [LARGE SCALE GENOMIC DNA]</scope>
    <source>
        <strain evidence="3 4">NPDC046838</strain>
    </source>
</reference>
<dbReference type="Proteomes" id="UP001551176">
    <property type="component" value="Unassembled WGS sequence"/>
</dbReference>
<comment type="caution">
    <text evidence="3">The sequence shown here is derived from an EMBL/GenBank/DDBJ whole genome shotgun (WGS) entry which is preliminary data.</text>
</comment>
<dbReference type="RefSeq" id="WP_359346935.1">
    <property type="nucleotide sequence ID" value="NZ_JBEYXV010000004.1"/>
</dbReference>
<feature type="transmembrane region" description="Helical" evidence="1">
    <location>
        <begin position="37"/>
        <end position="57"/>
    </location>
</feature>
<evidence type="ECO:0000256" key="1">
    <source>
        <dbReference type="SAM" id="Phobius"/>
    </source>
</evidence>
<feature type="chain" id="PRO_5045454075" description="Secreted protein" evidence="2">
    <location>
        <begin position="28"/>
        <end position="82"/>
    </location>
</feature>
<evidence type="ECO:0000313" key="3">
    <source>
        <dbReference type="EMBL" id="MEU6820998.1"/>
    </source>
</evidence>
<proteinExistence type="predicted"/>
<evidence type="ECO:0000256" key="2">
    <source>
        <dbReference type="SAM" id="SignalP"/>
    </source>
</evidence>
<evidence type="ECO:0000313" key="4">
    <source>
        <dbReference type="Proteomes" id="UP001551176"/>
    </source>
</evidence>
<gene>
    <name evidence="3" type="ORF">ABZ921_10240</name>
</gene>
<name>A0ABV3BJ39_9ACTN</name>
<accession>A0ABV3BJ39</accession>
<keyword evidence="4" id="KW-1185">Reference proteome</keyword>
<keyword evidence="1" id="KW-0472">Membrane</keyword>
<dbReference type="EMBL" id="JBEYXV010000004">
    <property type="protein sequence ID" value="MEU6820998.1"/>
    <property type="molecule type" value="Genomic_DNA"/>
</dbReference>
<protein>
    <recommendedName>
        <fullName evidence="5">Secreted protein</fullName>
    </recommendedName>
</protein>
<keyword evidence="1" id="KW-0812">Transmembrane</keyword>
<sequence>MTSRDSLRTAVALVAVAAVLLAAVTTAAPETAHFLCGLLLGASVTAVAFALAGWGVVCRCTGGRDFRGDLSGDLSGDFRGDF</sequence>
<keyword evidence="1" id="KW-1133">Transmembrane helix</keyword>